<evidence type="ECO:0000313" key="4">
    <source>
        <dbReference type="Proteomes" id="UP000006729"/>
    </source>
</evidence>
<feature type="region of interest" description="Disordered" evidence="1">
    <location>
        <begin position="60"/>
        <end position="114"/>
    </location>
</feature>
<reference evidence="3 4" key="1">
    <citation type="journal article" date="2006" name="Science">
        <title>The genome of black cottonwood, Populus trichocarpa (Torr. &amp; Gray).</title>
        <authorList>
            <person name="Tuskan G.A."/>
            <person name="Difazio S."/>
            <person name="Jansson S."/>
            <person name="Bohlmann J."/>
            <person name="Grigoriev I."/>
            <person name="Hellsten U."/>
            <person name="Putnam N."/>
            <person name="Ralph S."/>
            <person name="Rombauts S."/>
            <person name="Salamov A."/>
            <person name="Schein J."/>
            <person name="Sterck L."/>
            <person name="Aerts A."/>
            <person name="Bhalerao R.R."/>
            <person name="Bhalerao R.P."/>
            <person name="Blaudez D."/>
            <person name="Boerjan W."/>
            <person name="Brun A."/>
            <person name="Brunner A."/>
            <person name="Busov V."/>
            <person name="Campbell M."/>
            <person name="Carlson J."/>
            <person name="Chalot M."/>
            <person name="Chapman J."/>
            <person name="Chen G.L."/>
            <person name="Cooper D."/>
            <person name="Coutinho P.M."/>
            <person name="Couturier J."/>
            <person name="Covert S."/>
            <person name="Cronk Q."/>
            <person name="Cunningham R."/>
            <person name="Davis J."/>
            <person name="Degroeve S."/>
            <person name="Dejardin A."/>
            <person name="Depamphilis C."/>
            <person name="Detter J."/>
            <person name="Dirks B."/>
            <person name="Dubchak I."/>
            <person name="Duplessis S."/>
            <person name="Ehlting J."/>
            <person name="Ellis B."/>
            <person name="Gendler K."/>
            <person name="Goodstein D."/>
            <person name="Gribskov M."/>
            <person name="Grimwood J."/>
            <person name="Groover A."/>
            <person name="Gunter L."/>
            <person name="Hamberger B."/>
            <person name="Heinze B."/>
            <person name="Helariutta Y."/>
            <person name="Henrissat B."/>
            <person name="Holligan D."/>
            <person name="Holt R."/>
            <person name="Huang W."/>
            <person name="Islam-Faridi N."/>
            <person name="Jones S."/>
            <person name="Jones-Rhoades M."/>
            <person name="Jorgensen R."/>
            <person name="Joshi C."/>
            <person name="Kangasjarvi J."/>
            <person name="Karlsson J."/>
            <person name="Kelleher C."/>
            <person name="Kirkpatrick R."/>
            <person name="Kirst M."/>
            <person name="Kohler A."/>
            <person name="Kalluri U."/>
            <person name="Larimer F."/>
            <person name="Leebens-Mack J."/>
            <person name="Leple J.C."/>
            <person name="Locascio P."/>
            <person name="Lou Y."/>
            <person name="Lucas S."/>
            <person name="Martin F."/>
            <person name="Montanini B."/>
            <person name="Napoli C."/>
            <person name="Nelson D.R."/>
            <person name="Nelson C."/>
            <person name="Nieminen K."/>
            <person name="Nilsson O."/>
            <person name="Pereda V."/>
            <person name="Peter G."/>
            <person name="Philippe R."/>
            <person name="Pilate G."/>
            <person name="Poliakov A."/>
            <person name="Razumovskaya J."/>
            <person name="Richardson P."/>
            <person name="Rinaldi C."/>
            <person name="Ritland K."/>
            <person name="Rouze P."/>
            <person name="Ryaboy D."/>
            <person name="Schmutz J."/>
            <person name="Schrader J."/>
            <person name="Segerman B."/>
            <person name="Shin H."/>
            <person name="Siddiqui A."/>
            <person name="Sterky F."/>
            <person name="Terry A."/>
            <person name="Tsai C.J."/>
            <person name="Uberbacher E."/>
            <person name="Unneberg P."/>
            <person name="Vahala J."/>
            <person name="Wall K."/>
            <person name="Wessler S."/>
            <person name="Yang G."/>
            <person name="Yin T."/>
            <person name="Douglas C."/>
            <person name="Marra M."/>
            <person name="Sandberg G."/>
            <person name="Van de Peer Y."/>
            <person name="Rokhsar D."/>
        </authorList>
    </citation>
    <scope>NUCLEOTIDE SEQUENCE [LARGE SCALE GENOMIC DNA]</scope>
    <source>
        <strain evidence="4">cv. Nisqually</strain>
    </source>
</reference>
<organism evidence="3 4">
    <name type="scientific">Populus trichocarpa</name>
    <name type="common">Western balsam poplar</name>
    <name type="synonym">Populus balsamifera subsp. trichocarpa</name>
    <dbReference type="NCBI Taxonomy" id="3694"/>
    <lineage>
        <taxon>Eukaryota</taxon>
        <taxon>Viridiplantae</taxon>
        <taxon>Streptophyta</taxon>
        <taxon>Embryophyta</taxon>
        <taxon>Tracheophyta</taxon>
        <taxon>Spermatophyta</taxon>
        <taxon>Magnoliopsida</taxon>
        <taxon>eudicotyledons</taxon>
        <taxon>Gunneridae</taxon>
        <taxon>Pentapetalae</taxon>
        <taxon>rosids</taxon>
        <taxon>fabids</taxon>
        <taxon>Malpighiales</taxon>
        <taxon>Salicaceae</taxon>
        <taxon>Saliceae</taxon>
        <taxon>Populus</taxon>
    </lineage>
</organism>
<dbReference type="AlphaFoldDB" id="U7E0Q2"/>
<keyword evidence="2" id="KW-0812">Transmembrane</keyword>
<dbReference type="Gramene" id="Potri.007G071900.1.v4.1">
    <property type="protein sequence ID" value="Potri.007G071900.1.v4.1"/>
    <property type="gene ID" value="Potri.007G071900.v4.1"/>
</dbReference>
<proteinExistence type="predicted"/>
<protein>
    <submittedName>
        <fullName evidence="3">Uncharacterized protein</fullName>
    </submittedName>
</protein>
<dbReference type="PANTHER" id="PTHR34379:SF3">
    <property type="entry name" value="PROTEIN, PUTATIVE-RELATED"/>
    <property type="match status" value="1"/>
</dbReference>
<evidence type="ECO:0000256" key="1">
    <source>
        <dbReference type="SAM" id="MobiDB-lite"/>
    </source>
</evidence>
<evidence type="ECO:0000256" key="2">
    <source>
        <dbReference type="SAM" id="Phobius"/>
    </source>
</evidence>
<dbReference type="Proteomes" id="UP000006729">
    <property type="component" value="Chromosome 7"/>
</dbReference>
<feature type="region of interest" description="Disordered" evidence="1">
    <location>
        <begin position="178"/>
        <end position="219"/>
    </location>
</feature>
<dbReference type="FunCoup" id="U7E0Q2">
    <property type="interactions" value="77"/>
</dbReference>
<evidence type="ECO:0000313" key="3">
    <source>
        <dbReference type="EMBL" id="PNT27574.1"/>
    </source>
</evidence>
<feature type="transmembrane region" description="Helical" evidence="2">
    <location>
        <begin position="224"/>
        <end position="255"/>
    </location>
</feature>
<keyword evidence="2" id="KW-0472">Membrane</keyword>
<feature type="compositionally biased region" description="Basic and acidic residues" evidence="1">
    <location>
        <begin position="210"/>
        <end position="219"/>
    </location>
</feature>
<keyword evidence="4" id="KW-1185">Reference proteome</keyword>
<feature type="compositionally biased region" description="Polar residues" evidence="1">
    <location>
        <begin position="68"/>
        <end position="77"/>
    </location>
</feature>
<sequence length="299" mass="33542">MEPAPCQPKPKKTRTKFTSFLGCFGFSRKAIPSPTKKPTKKKQTGLFSWSWVCVKNSGAKTVPIDSTVPGSDRTSGASKPKRQKPLTKHETPRQTPARVSSDRAPKEMPGETWYRSSEQDIILENGKLSDHVETTKDATCKKRLSFCRKVDAIRTGTNQPGSPEVKEKPIRTVSIITRSESSPSQPVERPATKTPNTAARSRFTIKRPRKENDHQNGKKSDHPFVGMSIIIMTLVLMLAWGKLCAILCTSAWFYFVPRLRSEDSVSNGLISAESFYDSEEYKKKVVMDGFLERSRRSIS</sequence>
<dbReference type="OrthoDB" id="1886721at2759"/>
<dbReference type="eggNOG" id="ENOG502S53K">
    <property type="taxonomic scope" value="Eukaryota"/>
</dbReference>
<dbReference type="InterPro" id="IPR040411">
    <property type="entry name" value="At5g23160-like"/>
</dbReference>
<gene>
    <name evidence="3" type="ORF">POPTR_007G071900</name>
</gene>
<name>U7E0Q2_POPTR</name>
<dbReference type="PANTHER" id="PTHR34379">
    <property type="entry name" value="OS07G0553800 PROTEIN"/>
    <property type="match status" value="1"/>
</dbReference>
<accession>U7E0Q2</accession>
<keyword evidence="2" id="KW-1133">Transmembrane helix</keyword>
<dbReference type="OMA" id="WRFCANK"/>
<feature type="compositionally biased region" description="Basic and acidic residues" evidence="1">
    <location>
        <begin position="100"/>
        <end position="109"/>
    </location>
</feature>
<dbReference type="InParanoid" id="U7E0Q2"/>
<dbReference type="HOGENOM" id="CLU_095850_0_0_1"/>
<dbReference type="EMBL" id="CM009296">
    <property type="protein sequence ID" value="PNT27574.1"/>
    <property type="molecule type" value="Genomic_DNA"/>
</dbReference>